<reference evidence="2 3" key="1">
    <citation type="submission" date="2019-02" db="EMBL/GenBank/DDBJ databases">
        <authorList>
            <person name="Lehtovirta-Morley E L."/>
        </authorList>
    </citation>
    <scope>NUCLEOTIDE SEQUENCE [LARGE SCALE GENOMIC DNA]</scope>
    <source>
        <strain evidence="2">NFRAN1</strain>
    </source>
</reference>
<dbReference type="OrthoDB" id="10013at2157"/>
<accession>A0A484I4Q0</accession>
<protein>
    <submittedName>
        <fullName evidence="2">Calcineurin-like phosphoesterase superfamily domain protein</fullName>
    </submittedName>
</protein>
<dbReference type="InterPro" id="IPR029052">
    <property type="entry name" value="Metallo-depent_PP-like"/>
</dbReference>
<name>A0A484I4Q0_9ARCH</name>
<dbReference type="PANTHER" id="PTHR39323:SF1">
    <property type="entry name" value="BLR1149 PROTEIN"/>
    <property type="match status" value="1"/>
</dbReference>
<feature type="domain" description="Calcineurin-like phosphoesterase" evidence="1">
    <location>
        <begin position="23"/>
        <end position="144"/>
    </location>
</feature>
<dbReference type="EMBL" id="LR216287">
    <property type="protein sequence ID" value="VFJ12726.1"/>
    <property type="molecule type" value="Genomic_DNA"/>
</dbReference>
<dbReference type="PIRSF" id="PIRSF000887">
    <property type="entry name" value="Pesterase_MJ0037"/>
    <property type="match status" value="1"/>
</dbReference>
<dbReference type="Proteomes" id="UP000294299">
    <property type="component" value="Chromosome NFRAN"/>
</dbReference>
<sequence>MASKCIPIYPYPILLVETSDYRKFLTISDVHIGCEDRIRRAGVLINPQENINSLVETLMTVHKDTGVSNLIILGDVKSSTNVISRSEWHTVPDFFRSLLNNFEVYIIPGNHDGNLSQLLPTDINLMLARGMQVDDILFIHGHSVPKITPNVKKIISGHLHPTLRKEGSIIHGKRVWIRILLSNGEYIPIASHISDAGRIEVIILPHFNDLLDFFYNSHKRKNVSNKKSKLPFLNSMLHKHKWKIDNAFIYTLDGSLVGTIADLDPILY</sequence>
<dbReference type="RefSeq" id="WP_134482785.1">
    <property type="nucleotide sequence ID" value="NZ_LR216287.1"/>
</dbReference>
<evidence type="ECO:0000313" key="2">
    <source>
        <dbReference type="EMBL" id="VFJ12726.1"/>
    </source>
</evidence>
<dbReference type="SUPFAM" id="SSF56300">
    <property type="entry name" value="Metallo-dependent phosphatases"/>
    <property type="match status" value="1"/>
</dbReference>
<organism evidence="2 3">
    <name type="scientific">Candidatus Nitrosocosmicus franklandianus</name>
    <dbReference type="NCBI Taxonomy" id="1798806"/>
    <lineage>
        <taxon>Archaea</taxon>
        <taxon>Nitrososphaerota</taxon>
        <taxon>Nitrososphaeria</taxon>
        <taxon>Nitrososphaerales</taxon>
        <taxon>Nitrososphaeraceae</taxon>
        <taxon>Candidatus Nitrosocosmicus</taxon>
    </lineage>
</organism>
<dbReference type="AlphaFoldDB" id="A0A484I4Q0"/>
<gene>
    <name evidence="2" type="ORF">NFRAN_0405</name>
</gene>
<keyword evidence="3" id="KW-1185">Reference proteome</keyword>
<proteinExistence type="predicted"/>
<dbReference type="GO" id="GO:0016787">
    <property type="term" value="F:hydrolase activity"/>
    <property type="evidence" value="ECO:0007669"/>
    <property type="project" value="InterPro"/>
</dbReference>
<dbReference type="InterPro" id="IPR024173">
    <property type="entry name" value="Pesterase_MJ0037-like"/>
</dbReference>
<dbReference type="InterPro" id="IPR004843">
    <property type="entry name" value="Calcineurin-like_PHP"/>
</dbReference>
<evidence type="ECO:0000259" key="1">
    <source>
        <dbReference type="Pfam" id="PF00149"/>
    </source>
</evidence>
<dbReference type="Gene3D" id="3.60.21.10">
    <property type="match status" value="1"/>
</dbReference>
<dbReference type="Pfam" id="PF00149">
    <property type="entry name" value="Metallophos"/>
    <property type="match status" value="1"/>
</dbReference>
<evidence type="ECO:0000313" key="3">
    <source>
        <dbReference type="Proteomes" id="UP000294299"/>
    </source>
</evidence>
<dbReference type="KEGG" id="nfn:NFRAN_0405"/>
<dbReference type="GeneID" id="39419941"/>
<dbReference type="PANTHER" id="PTHR39323">
    <property type="entry name" value="BLR1149 PROTEIN"/>
    <property type="match status" value="1"/>
</dbReference>